<organism evidence="1 2">
    <name type="scientific">Haemonchus contortus</name>
    <name type="common">Barber pole worm</name>
    <dbReference type="NCBI Taxonomy" id="6289"/>
    <lineage>
        <taxon>Eukaryota</taxon>
        <taxon>Metazoa</taxon>
        <taxon>Ecdysozoa</taxon>
        <taxon>Nematoda</taxon>
        <taxon>Chromadorea</taxon>
        <taxon>Rhabditida</taxon>
        <taxon>Rhabditina</taxon>
        <taxon>Rhabditomorpha</taxon>
        <taxon>Strongyloidea</taxon>
        <taxon>Trichostrongylidae</taxon>
        <taxon>Haemonchus</taxon>
    </lineage>
</organism>
<accession>A0A7I4YYB9</accession>
<evidence type="ECO:0000313" key="1">
    <source>
        <dbReference type="Proteomes" id="UP000025227"/>
    </source>
</evidence>
<proteinExistence type="predicted"/>
<keyword evidence="1" id="KW-1185">Reference proteome</keyword>
<dbReference type="Proteomes" id="UP000025227">
    <property type="component" value="Unplaced"/>
</dbReference>
<protein>
    <submittedName>
        <fullName evidence="2">Transposase</fullName>
    </submittedName>
</protein>
<dbReference type="WBParaSite" id="HCON_00153060-00001">
    <property type="protein sequence ID" value="HCON_00153060-00001"/>
    <property type="gene ID" value="HCON_00153060"/>
</dbReference>
<reference evidence="2" key="1">
    <citation type="submission" date="2020-12" db="UniProtKB">
        <authorList>
            <consortium name="WormBaseParasite"/>
        </authorList>
    </citation>
    <scope>IDENTIFICATION</scope>
    <source>
        <strain evidence="2">MHco3</strain>
    </source>
</reference>
<dbReference type="AlphaFoldDB" id="A0A7I4YYB9"/>
<name>A0A7I4YYB9_HAECO</name>
<sequence length="95" mass="11228">MRHSDNRCTRAVTDWIPRDIKRIPGRPPTRCSDFSTRALDERNVEPRVPEARTIHWTTLACDRDEWRRYWRYSRKSMINGTTGDTGDTGHGIERN</sequence>
<evidence type="ECO:0000313" key="2">
    <source>
        <dbReference type="WBParaSite" id="HCON_00153060-00001"/>
    </source>
</evidence>